<dbReference type="Pfam" id="PF01259">
    <property type="entry name" value="SAICAR_synt"/>
    <property type="match status" value="2"/>
</dbReference>
<dbReference type="PROSITE" id="PS01058">
    <property type="entry name" value="SAICAR_SYNTHETASE_2"/>
    <property type="match status" value="1"/>
</dbReference>
<dbReference type="PROSITE" id="PS01057">
    <property type="entry name" value="SAICAR_SYNTHETASE_1"/>
    <property type="match status" value="1"/>
</dbReference>
<evidence type="ECO:0000313" key="11">
    <source>
        <dbReference type="Proteomes" id="UP001176517"/>
    </source>
</evidence>
<evidence type="ECO:0000256" key="6">
    <source>
        <dbReference type="ARBA" id="ARBA00022755"/>
    </source>
</evidence>
<dbReference type="EC" id="6.3.2.6" evidence="2"/>
<organism evidence="10 11">
    <name type="scientific">Tilletia horrida</name>
    <dbReference type="NCBI Taxonomy" id="155126"/>
    <lineage>
        <taxon>Eukaryota</taxon>
        <taxon>Fungi</taxon>
        <taxon>Dikarya</taxon>
        <taxon>Basidiomycota</taxon>
        <taxon>Ustilaginomycotina</taxon>
        <taxon>Exobasidiomycetes</taxon>
        <taxon>Tilletiales</taxon>
        <taxon>Tilletiaceae</taxon>
        <taxon>Tilletia</taxon>
    </lineage>
</organism>
<protein>
    <recommendedName>
        <fullName evidence="3">Phosphoribosylaminoimidazole-succinocarboxamide synthase</fullName>
        <ecNumber evidence="2">6.3.2.6</ecNumber>
    </recommendedName>
    <alternativeName>
        <fullName evidence="8">SAICAR synthetase</fullName>
    </alternativeName>
</protein>
<dbReference type="Gene3D" id="3.30.200.20">
    <property type="entry name" value="Phosphorylase Kinase, domain 1"/>
    <property type="match status" value="1"/>
</dbReference>
<dbReference type="GO" id="GO:0005737">
    <property type="term" value="C:cytoplasm"/>
    <property type="evidence" value="ECO:0007669"/>
    <property type="project" value="TreeGrafter"/>
</dbReference>
<dbReference type="GO" id="GO:0004639">
    <property type="term" value="F:phosphoribosylaminoimidazolesuccinocarboxamide synthase activity"/>
    <property type="evidence" value="ECO:0007669"/>
    <property type="project" value="UniProtKB-EC"/>
</dbReference>
<feature type="domain" description="SAICAR synthetase/ADE2 N-terminal" evidence="9">
    <location>
        <begin position="254"/>
        <end position="298"/>
    </location>
</feature>
<evidence type="ECO:0000256" key="7">
    <source>
        <dbReference type="ARBA" id="ARBA00022840"/>
    </source>
</evidence>
<dbReference type="PANTHER" id="PTHR43700:SF1">
    <property type="entry name" value="PHOSPHORIBOSYLAMINOIMIDAZOLE-SUCCINOCARBOXAMIDE SYNTHASE"/>
    <property type="match status" value="1"/>
</dbReference>
<dbReference type="PANTHER" id="PTHR43700">
    <property type="entry name" value="PHOSPHORIBOSYLAMINOIMIDAZOLE-SUCCINOCARBOXAMIDE SYNTHASE"/>
    <property type="match status" value="1"/>
</dbReference>
<feature type="domain" description="SAICAR synthetase/ADE2 N-terminal" evidence="9">
    <location>
        <begin position="18"/>
        <end position="230"/>
    </location>
</feature>
<evidence type="ECO:0000256" key="1">
    <source>
        <dbReference type="ARBA" id="ARBA00004672"/>
    </source>
</evidence>
<dbReference type="GO" id="GO:0005524">
    <property type="term" value="F:ATP binding"/>
    <property type="evidence" value="ECO:0007669"/>
    <property type="project" value="UniProtKB-KW"/>
</dbReference>
<keyword evidence="4 10" id="KW-0436">Ligase</keyword>
<dbReference type="HAMAP" id="MF_00137">
    <property type="entry name" value="SAICAR_synth"/>
    <property type="match status" value="1"/>
</dbReference>
<dbReference type="InterPro" id="IPR028923">
    <property type="entry name" value="SAICAR_synt/ADE2_N"/>
</dbReference>
<evidence type="ECO:0000256" key="4">
    <source>
        <dbReference type="ARBA" id="ARBA00022598"/>
    </source>
</evidence>
<proteinExistence type="inferred from homology"/>
<reference evidence="10" key="1">
    <citation type="journal article" date="2023" name="PhytoFront">
        <title>Draft Genome Resources of Seven Strains of Tilletia horrida, Causal Agent of Kernel Smut of Rice.</title>
        <authorList>
            <person name="Khanal S."/>
            <person name="Antony Babu S."/>
            <person name="Zhou X.G."/>
        </authorList>
    </citation>
    <scope>NUCLEOTIDE SEQUENCE</scope>
    <source>
        <strain evidence="10">TX6</strain>
    </source>
</reference>
<dbReference type="InterPro" id="IPR018236">
    <property type="entry name" value="SAICAR_synthetase_CS"/>
</dbReference>
<comment type="pathway">
    <text evidence="1">Purine metabolism; IMP biosynthesis via de novo pathway; 5-amino-1-(5-phospho-D-ribosyl)imidazole-4-carboxamide from 5-amino-1-(5-phospho-D-ribosyl)imidazole-4-carboxylate: step 1/2.</text>
</comment>
<evidence type="ECO:0000256" key="5">
    <source>
        <dbReference type="ARBA" id="ARBA00022741"/>
    </source>
</evidence>
<dbReference type="Proteomes" id="UP001176517">
    <property type="component" value="Unassembled WGS sequence"/>
</dbReference>
<dbReference type="AlphaFoldDB" id="A0AAN6GVY1"/>
<dbReference type="EMBL" id="JAPDMZ010000003">
    <property type="protein sequence ID" value="KAK0557697.1"/>
    <property type="molecule type" value="Genomic_DNA"/>
</dbReference>
<dbReference type="GO" id="GO:0006189">
    <property type="term" value="P:'de novo' IMP biosynthetic process"/>
    <property type="evidence" value="ECO:0007669"/>
    <property type="project" value="TreeGrafter"/>
</dbReference>
<evidence type="ECO:0000313" key="10">
    <source>
        <dbReference type="EMBL" id="KAK0557697.1"/>
    </source>
</evidence>
<keyword evidence="6" id="KW-0658">Purine biosynthesis</keyword>
<gene>
    <name evidence="10" type="primary">ADE1</name>
    <name evidence="10" type="ORF">OC846_000264</name>
</gene>
<evidence type="ECO:0000256" key="3">
    <source>
        <dbReference type="ARBA" id="ARBA00016460"/>
    </source>
</evidence>
<dbReference type="CDD" id="cd01414">
    <property type="entry name" value="SAICAR_synt_Sc"/>
    <property type="match status" value="1"/>
</dbReference>
<dbReference type="NCBIfam" id="NF010568">
    <property type="entry name" value="PRK13961.1"/>
    <property type="match status" value="1"/>
</dbReference>
<evidence type="ECO:0000256" key="2">
    <source>
        <dbReference type="ARBA" id="ARBA00012217"/>
    </source>
</evidence>
<evidence type="ECO:0000259" key="9">
    <source>
        <dbReference type="Pfam" id="PF01259"/>
    </source>
</evidence>
<evidence type="ECO:0000256" key="8">
    <source>
        <dbReference type="ARBA" id="ARBA00030409"/>
    </source>
</evidence>
<keyword evidence="7" id="KW-0067">ATP-binding</keyword>
<comment type="caution">
    <text evidence="10">The sequence shown here is derived from an EMBL/GenBank/DDBJ whole genome shotgun (WGS) entry which is preliminary data.</text>
</comment>
<dbReference type="Gene3D" id="3.30.470.20">
    <property type="entry name" value="ATP-grasp fold, B domain"/>
    <property type="match status" value="1"/>
</dbReference>
<keyword evidence="5" id="KW-0547">Nucleotide-binding</keyword>
<name>A0AAN6GVY1_9BASI</name>
<accession>A0AAN6GVY1</accession>
<sequence length="343" mass="37191">MTSPAAVITTTDLPLPLVARGKVRDVYDASTASESGALLFVATDRISAFDIILASGIPNKGRLLHALSTFWFQLLTPSILPSHVLATSPSEFPQELRAALSAEAQAQVEGRTMLVRRAQVVPIEAIVRGYLTGSGWAEYKRSGTVHGIKLAEGIQESQQIPNGPIFTPSTKAEQGEHDENIHPDKVSELVGQPLADAVSKAAIALYSRAAEHAASKGIIIADTKFEFGLVASPLPEHGQSPTKISSQGSLGSFEGYLILVDEVLTPDSSRFWSAADYAIGRGQASYDKQFVRDWLKSEGLDKLAYDPSKSEEAKNVVLPPEIISKTEERYREAYRLITDKEFV</sequence>
<dbReference type="SUPFAM" id="SSF56104">
    <property type="entry name" value="SAICAR synthase-like"/>
    <property type="match status" value="1"/>
</dbReference>
<keyword evidence="11" id="KW-1185">Reference proteome</keyword>